<dbReference type="GO" id="GO:0003676">
    <property type="term" value="F:nucleic acid binding"/>
    <property type="evidence" value="ECO:0007669"/>
    <property type="project" value="InterPro"/>
</dbReference>
<dbReference type="InterPro" id="IPR019761">
    <property type="entry name" value="DNA-dir_RNA_pol-M_15_CS"/>
</dbReference>
<dbReference type="AlphaFoldDB" id="B2AZK2"/>
<accession>B2AZK2</accession>
<dbReference type="Pfam" id="PF01096">
    <property type="entry name" value="Zn_ribbon_TFIIS"/>
    <property type="match status" value="1"/>
</dbReference>
<dbReference type="GeneID" id="6193908"/>
<name>B2AZK2_PODAN</name>
<keyword evidence="10" id="KW-1185">Reference proteome</keyword>
<dbReference type="InterPro" id="IPR001222">
    <property type="entry name" value="Znf_TFIIS"/>
</dbReference>
<evidence type="ECO:0000313" key="10">
    <source>
        <dbReference type="Proteomes" id="UP000001197"/>
    </source>
</evidence>
<dbReference type="Proteomes" id="UP000001197">
    <property type="component" value="Chromosome 3"/>
</dbReference>
<gene>
    <name evidence="8" type="ORF">PODANS_3_4690</name>
</gene>
<evidence type="ECO:0000256" key="1">
    <source>
        <dbReference type="ARBA" id="ARBA00008925"/>
    </source>
</evidence>
<dbReference type="Gene3D" id="2.20.25.10">
    <property type="match status" value="1"/>
</dbReference>
<dbReference type="GO" id="GO:0008270">
    <property type="term" value="F:zinc ion binding"/>
    <property type="evidence" value="ECO:0007669"/>
    <property type="project" value="UniProtKB-KW"/>
</dbReference>
<dbReference type="EMBL" id="CU638743">
    <property type="protein sequence ID" value="CAP70390.1"/>
    <property type="molecule type" value="Genomic_DNA"/>
</dbReference>
<dbReference type="KEGG" id="pan:PODANSg6293"/>
<dbReference type="eggNOG" id="KOG2907">
    <property type="taxonomic scope" value="Eukaryota"/>
</dbReference>
<keyword evidence="2" id="KW-0479">Metal-binding</keyword>
<dbReference type="VEuPathDB" id="FungiDB:PODANS_3_4690"/>
<dbReference type="GO" id="GO:0006351">
    <property type="term" value="P:DNA-templated transcription"/>
    <property type="evidence" value="ECO:0007669"/>
    <property type="project" value="InterPro"/>
</dbReference>
<organism evidence="8">
    <name type="scientific">Podospora anserina (strain S / ATCC MYA-4624 / DSM 980 / FGSC 10383)</name>
    <name type="common">Pleurage anserina</name>
    <dbReference type="NCBI Taxonomy" id="515849"/>
    <lineage>
        <taxon>Eukaryota</taxon>
        <taxon>Fungi</taxon>
        <taxon>Dikarya</taxon>
        <taxon>Ascomycota</taxon>
        <taxon>Pezizomycotina</taxon>
        <taxon>Sordariomycetes</taxon>
        <taxon>Sordariomycetidae</taxon>
        <taxon>Sordariales</taxon>
        <taxon>Podosporaceae</taxon>
        <taxon>Podospora</taxon>
        <taxon>Podospora anserina</taxon>
    </lineage>
</organism>
<evidence type="ECO:0000259" key="7">
    <source>
        <dbReference type="PROSITE" id="PS51133"/>
    </source>
</evidence>
<reference evidence="10" key="3">
    <citation type="journal article" date="2014" name="Genetics">
        <title>Maintaining two mating types: Structure of the mating type locus and its role in heterokaryosis in Podospora anserina.</title>
        <authorList>
            <person name="Grognet P."/>
            <person name="Bidard F."/>
            <person name="Kuchly C."/>
            <person name="Tong L.C.H."/>
            <person name="Coppin E."/>
            <person name="Benkhali J.A."/>
            <person name="Couloux A."/>
            <person name="Wincker P."/>
            <person name="Debuchy R."/>
            <person name="Silar P."/>
        </authorList>
    </citation>
    <scope>GENOME REANNOTATION</scope>
    <source>
        <strain evidence="10">S / ATCC MYA-4624 / DSM 980 / FGSC 10383</strain>
    </source>
</reference>
<keyword evidence="9" id="KW-0240">DNA-directed RNA polymerase</keyword>
<proteinExistence type="inferred from homology"/>
<evidence type="ECO:0000256" key="4">
    <source>
        <dbReference type="ARBA" id="ARBA00022833"/>
    </source>
</evidence>
<dbReference type="PROSITE" id="PS01030">
    <property type="entry name" value="RNA_POL_M_15KD"/>
    <property type="match status" value="1"/>
</dbReference>
<sequence>MSAIGSLVFCTDCGDLLPASQGSVKNILICKCCGAEHRDHAWKAVTTKTKPSDFPSALRQKLSIVQTVKRHEVQTERVDPNMDCHKCGRRGIRYSEVQQRSADEGSTIIYNCECGEKCATVDIDIVFSVLANIEPPDGPPTTELLPFLIHDNHPRYARAQKHLTNPPSQEAAKPNIVLMTKRLLSTIERSKIPIHIYLPLKSLA</sequence>
<comment type="similarity">
    <text evidence="1">Belongs to the archaeal RpoM/eukaryotic RPA12/RPB9/RPC11 RNA polymerase family.</text>
</comment>
<dbReference type="EMBL" id="FO904938">
    <property type="protein sequence ID" value="CDP26984.1"/>
    <property type="molecule type" value="Genomic_DNA"/>
</dbReference>
<reference evidence="8 10" key="1">
    <citation type="journal article" date="2008" name="Genome Biol.">
        <title>The genome sequence of the model ascomycete fungus Podospora anserina.</title>
        <authorList>
            <person name="Espagne E."/>
            <person name="Lespinet O."/>
            <person name="Malagnac F."/>
            <person name="Da Silva C."/>
            <person name="Jaillon O."/>
            <person name="Porcel B.M."/>
            <person name="Couloux A."/>
            <person name="Aury J.-M."/>
            <person name="Segurens B."/>
            <person name="Poulain J."/>
            <person name="Anthouard V."/>
            <person name="Grossetete S."/>
            <person name="Khalili H."/>
            <person name="Coppin E."/>
            <person name="Dequard-Chablat M."/>
            <person name="Picard M."/>
            <person name="Contamine V."/>
            <person name="Arnaise S."/>
            <person name="Bourdais A."/>
            <person name="Berteaux-Lecellier V."/>
            <person name="Gautheret D."/>
            <person name="de Vries R.P."/>
            <person name="Battaglia E."/>
            <person name="Coutinho P.M."/>
            <person name="Danchin E.G.J."/>
            <person name="Henrissat B."/>
            <person name="El Khoury R."/>
            <person name="Sainsard-Chanet A."/>
            <person name="Boivin A."/>
            <person name="Pinan-Lucarre B."/>
            <person name="Sellem C.H."/>
            <person name="Debuchy R."/>
            <person name="Wincker P."/>
            <person name="Weissenbach J."/>
            <person name="Silar P."/>
        </authorList>
    </citation>
    <scope>NUCLEOTIDE SEQUENCE [LARGE SCALE GENOMIC DNA]</scope>
    <source>
        <strain evidence="10">S / ATCC MYA-4624 / DSM 980 / FGSC 10383</strain>
        <strain evidence="8">S mat+</strain>
    </source>
</reference>
<reference evidence="9" key="4">
    <citation type="submission" date="2015-04" db="EMBL/GenBank/DDBJ databases">
        <title>Maintaining two mating types: Structure of the mating type locus and its role in heterokaryosis in Podospora anserina.</title>
        <authorList>
            <person name="Grognet P."/>
            <person name="Bidard F."/>
            <person name="Kuchly C."/>
            <person name="Chan Ho Tong L."/>
            <person name="Coppin E."/>
            <person name="Ait Benkhali J."/>
            <person name="Couloux A."/>
            <person name="Wincker P."/>
            <person name="Debuchy R."/>
            <person name="Silar P."/>
        </authorList>
    </citation>
    <scope>NUCLEOTIDE SEQUENCE</scope>
</reference>
<dbReference type="PROSITE" id="PS51133">
    <property type="entry name" value="ZF_TFIIS_2"/>
    <property type="match status" value="1"/>
</dbReference>
<evidence type="ECO:0000256" key="5">
    <source>
        <dbReference type="ARBA" id="ARBA00023163"/>
    </source>
</evidence>
<reference evidence="8" key="2">
    <citation type="submission" date="2008-07" db="EMBL/GenBank/DDBJ databases">
        <authorList>
            <person name="Genoscope - CEA"/>
        </authorList>
    </citation>
    <scope>NUCLEOTIDE SEQUENCE</scope>
    <source>
        <strain evidence="8">S mat+</strain>
    </source>
</reference>
<dbReference type="HOGENOM" id="CLU_1343775_0_0_1"/>
<evidence type="ECO:0000313" key="8">
    <source>
        <dbReference type="EMBL" id="CAP70390.1"/>
    </source>
</evidence>
<dbReference type="RefSeq" id="XP_001909258.1">
    <property type="nucleotide sequence ID" value="XM_001909223.1"/>
</dbReference>
<dbReference type="SUPFAM" id="SSF57783">
    <property type="entry name" value="Zinc beta-ribbon"/>
    <property type="match status" value="1"/>
</dbReference>
<keyword evidence="4" id="KW-0862">Zinc</keyword>
<feature type="domain" description="TFIIS-type" evidence="7">
    <location>
        <begin position="80"/>
        <end position="119"/>
    </location>
</feature>
<keyword evidence="3 6" id="KW-0863">Zinc-finger</keyword>
<dbReference type="GO" id="GO:0000428">
    <property type="term" value="C:DNA-directed RNA polymerase complex"/>
    <property type="evidence" value="ECO:0007669"/>
    <property type="project" value="UniProtKB-KW"/>
</dbReference>
<protein>
    <submittedName>
        <fullName evidence="9">DNA-directed RNA polymerase subunit</fullName>
    </submittedName>
    <submittedName>
        <fullName evidence="8">Podospora anserina S mat+ genomic DNA chromosome 3, supercontig 2</fullName>
    </submittedName>
</protein>
<evidence type="ECO:0000256" key="3">
    <source>
        <dbReference type="ARBA" id="ARBA00022771"/>
    </source>
</evidence>
<dbReference type="SMART" id="SM00440">
    <property type="entry name" value="ZnF_C2C2"/>
    <property type="match status" value="1"/>
</dbReference>
<evidence type="ECO:0000313" key="9">
    <source>
        <dbReference type="EMBL" id="CDP26984.1"/>
    </source>
</evidence>
<evidence type="ECO:0000256" key="6">
    <source>
        <dbReference type="PROSITE-ProRule" id="PRU00472"/>
    </source>
</evidence>
<keyword evidence="5" id="KW-0804">Transcription</keyword>
<dbReference type="FunCoup" id="B2AZK2">
    <property type="interactions" value="669"/>
</dbReference>
<dbReference type="OrthoDB" id="10056816at2759"/>
<evidence type="ECO:0000256" key="2">
    <source>
        <dbReference type="ARBA" id="ARBA00022723"/>
    </source>
</evidence>
<dbReference type="STRING" id="515849.B2AZK2"/>